<keyword evidence="7 14" id="KW-1000">Mitochondrion outer membrane</keyword>
<keyword evidence="3" id="KW-0812">Transmembrane</keyword>
<dbReference type="Gene3D" id="3.40.50.300">
    <property type="entry name" value="P-loop containing nucleotide triphosphate hydrolases"/>
    <property type="match status" value="2"/>
</dbReference>
<evidence type="ECO:0000256" key="13">
    <source>
        <dbReference type="ARBA" id="ARBA00023136"/>
    </source>
</evidence>
<keyword evidence="13 14" id="KW-0472">Membrane</keyword>
<dbReference type="PIRSF" id="PIRSF037488">
    <property type="entry name" value="Mt_Rho_GTPase"/>
    <property type="match status" value="1"/>
</dbReference>
<keyword evidence="4" id="KW-0479">Metal-binding</keyword>
<dbReference type="InterPro" id="IPR011992">
    <property type="entry name" value="EF-hand-dom_pair"/>
</dbReference>
<evidence type="ECO:0000259" key="15">
    <source>
        <dbReference type="PROSITE" id="PS51423"/>
    </source>
</evidence>
<dbReference type="EMBL" id="JALJOQ010000089">
    <property type="protein sequence ID" value="KAK9799409.1"/>
    <property type="molecule type" value="Genomic_DNA"/>
</dbReference>
<evidence type="ECO:0000256" key="9">
    <source>
        <dbReference type="ARBA" id="ARBA00022837"/>
    </source>
</evidence>
<dbReference type="InterPro" id="IPR013566">
    <property type="entry name" value="EF_hand_assoc_1"/>
</dbReference>
<dbReference type="Pfam" id="PF08356">
    <property type="entry name" value="EF_assoc_2"/>
    <property type="match status" value="1"/>
</dbReference>
<evidence type="ECO:0000256" key="14">
    <source>
        <dbReference type="PIRNR" id="PIRNR037488"/>
    </source>
</evidence>
<comment type="subcellular location">
    <subcellularLocation>
        <location evidence="1 14">Mitochondrion outer membrane</location>
        <topology evidence="1 14">Single-pass type IV membrane protein</topology>
    </subcellularLocation>
</comment>
<evidence type="ECO:0000313" key="16">
    <source>
        <dbReference type="EMBL" id="KAK9799409.1"/>
    </source>
</evidence>
<dbReference type="InterPro" id="IPR001806">
    <property type="entry name" value="Small_GTPase"/>
</dbReference>
<dbReference type="FunFam" id="1.10.238.10:FF:000011">
    <property type="entry name" value="Mitochondrial Rho GTPase"/>
    <property type="match status" value="1"/>
</dbReference>
<dbReference type="InterPro" id="IPR013567">
    <property type="entry name" value="EF_hand_assoc_2"/>
</dbReference>
<keyword evidence="6 14" id="KW-0547">Nucleotide-binding</keyword>
<keyword evidence="10" id="KW-1133">Transmembrane helix</keyword>
<evidence type="ECO:0000256" key="1">
    <source>
        <dbReference type="ARBA" id="ARBA00004200"/>
    </source>
</evidence>
<evidence type="ECO:0000256" key="7">
    <source>
        <dbReference type="ARBA" id="ARBA00022787"/>
    </source>
</evidence>
<keyword evidence="8 14" id="KW-0378">Hydrolase</keyword>
<dbReference type="SMART" id="SM00175">
    <property type="entry name" value="RAB"/>
    <property type="match status" value="1"/>
</dbReference>
<keyword evidence="12 14" id="KW-0342">GTP-binding</keyword>
<keyword evidence="9 14" id="KW-0106">Calcium</keyword>
<protein>
    <recommendedName>
        <fullName evidence="14">Mitochondrial Rho GTPase</fullName>
        <ecNumber evidence="14">3.6.5.-</ecNumber>
    </recommendedName>
</protein>
<dbReference type="GO" id="GO:0005509">
    <property type="term" value="F:calcium ion binding"/>
    <property type="evidence" value="ECO:0007669"/>
    <property type="project" value="InterPro"/>
</dbReference>
<accession>A0AAW1NVS4</accession>
<dbReference type="InterPro" id="IPR018247">
    <property type="entry name" value="EF_Hand_1_Ca_BS"/>
</dbReference>
<dbReference type="AlphaFoldDB" id="A0AAW1NVS4"/>
<dbReference type="Pfam" id="PF08355">
    <property type="entry name" value="EF_assoc_1"/>
    <property type="match status" value="1"/>
</dbReference>
<dbReference type="SMART" id="SM00174">
    <property type="entry name" value="RHO"/>
    <property type="match status" value="1"/>
</dbReference>
<dbReference type="PROSITE" id="PS51423">
    <property type="entry name" value="MIRO"/>
    <property type="match status" value="1"/>
</dbReference>
<dbReference type="GO" id="GO:0007005">
    <property type="term" value="P:mitochondrion organization"/>
    <property type="evidence" value="ECO:0007669"/>
    <property type="project" value="InterPro"/>
</dbReference>
<comment type="similarity">
    <text evidence="2 14">Belongs to the mitochondrial Rho GTPase family.</text>
</comment>
<sequence>MSSAVQITVIGDEKVGKTSLITTAATESFPEHPPPLLPPTRLPPETTTEHLPILVTDTSSRPEDRQALETAVTQADVIVLLFDTGKSQTIARLNSYWMPLLQQLGVQCPIILCGCKSDLMETDHLTLQELVQPIMSNHRQIETCMECSSRKLIFTGEVFAYAVKAVVNPVKPLFDPHALDGEGQLKELCIRALRRVFTMCDQDQDGILSDEELNNFQIKCFSAPLGPEELTGVKNVVASKMPQGVNPTGLTLAGFLFLHALFIERGRLEATWAVLRKFGYDNSLHLHPDILDSVSFARTPDQGVELTEPALAFLEHCMHRHDVDGDGALSPQEQQTLFATAPDMPWDQEPYTNCLVEVNKSGYPTLEGCLMRWRLMASKEPRSALANILYLGYDGDPASLFTITKPRRQERKPEQRSRTVFKCVMYGPRHSGTTTLLHGIAKRSLDDMQPCSAAITSVNVSSGGSAAAATAGNAPSTSGSSSAESEVTLIAECMSDGDLERLLSSPGAAEDLATADVAAFVFDTSSPESFREAHLAMMRAAEASGNCLPCMLIAAKDDLTMPAELEKECGAVCAKLGIAPPVGVSRADVTDLPAQLLATALRPSHAIPETPSLQISRQYRRMLKTTYLEFQK</sequence>
<evidence type="ECO:0000256" key="3">
    <source>
        <dbReference type="ARBA" id="ARBA00022692"/>
    </source>
</evidence>
<organism evidence="16 17">
    <name type="scientific">Symbiochloris irregularis</name>
    <dbReference type="NCBI Taxonomy" id="706552"/>
    <lineage>
        <taxon>Eukaryota</taxon>
        <taxon>Viridiplantae</taxon>
        <taxon>Chlorophyta</taxon>
        <taxon>core chlorophytes</taxon>
        <taxon>Trebouxiophyceae</taxon>
        <taxon>Trebouxiales</taxon>
        <taxon>Trebouxiaceae</taxon>
        <taxon>Symbiochloris</taxon>
    </lineage>
</organism>
<reference evidence="16 17" key="1">
    <citation type="journal article" date="2024" name="Nat. Commun.">
        <title>Phylogenomics reveals the evolutionary origins of lichenization in chlorophyte algae.</title>
        <authorList>
            <person name="Puginier C."/>
            <person name="Libourel C."/>
            <person name="Otte J."/>
            <person name="Skaloud P."/>
            <person name="Haon M."/>
            <person name="Grisel S."/>
            <person name="Petersen M."/>
            <person name="Berrin J.G."/>
            <person name="Delaux P.M."/>
            <person name="Dal Grande F."/>
            <person name="Keller J."/>
        </authorList>
    </citation>
    <scope>NUCLEOTIDE SEQUENCE [LARGE SCALE GENOMIC DNA]</scope>
    <source>
        <strain evidence="16 17">SAG 2036</strain>
    </source>
</reference>
<dbReference type="GO" id="GO:0005741">
    <property type="term" value="C:mitochondrial outer membrane"/>
    <property type="evidence" value="ECO:0007669"/>
    <property type="project" value="UniProtKB-SubCell"/>
</dbReference>
<dbReference type="Pfam" id="PF00071">
    <property type="entry name" value="Ras"/>
    <property type="match status" value="1"/>
</dbReference>
<evidence type="ECO:0000256" key="12">
    <source>
        <dbReference type="ARBA" id="ARBA00023134"/>
    </source>
</evidence>
<evidence type="ECO:0000256" key="4">
    <source>
        <dbReference type="ARBA" id="ARBA00022723"/>
    </source>
</evidence>
<keyword evidence="5" id="KW-0677">Repeat</keyword>
<dbReference type="InterPro" id="IPR021181">
    <property type="entry name" value="Miro"/>
</dbReference>
<evidence type="ECO:0000256" key="2">
    <source>
        <dbReference type="ARBA" id="ARBA00007981"/>
    </source>
</evidence>
<dbReference type="InterPro" id="IPR020860">
    <property type="entry name" value="MIRO_dom"/>
</dbReference>
<evidence type="ECO:0000256" key="11">
    <source>
        <dbReference type="ARBA" id="ARBA00023128"/>
    </source>
</evidence>
<name>A0AAW1NVS4_9CHLO</name>
<gene>
    <name evidence="16" type="ORF">WJX73_005385</name>
</gene>
<dbReference type="GO" id="GO:0005525">
    <property type="term" value="F:GTP binding"/>
    <property type="evidence" value="ECO:0007669"/>
    <property type="project" value="UniProtKB-KW"/>
</dbReference>
<dbReference type="GO" id="GO:0003924">
    <property type="term" value="F:GTPase activity"/>
    <property type="evidence" value="ECO:0007669"/>
    <property type="project" value="InterPro"/>
</dbReference>
<dbReference type="Gene3D" id="1.10.238.10">
    <property type="entry name" value="EF-hand"/>
    <property type="match status" value="2"/>
</dbReference>
<proteinExistence type="inferred from homology"/>
<evidence type="ECO:0000313" key="17">
    <source>
        <dbReference type="Proteomes" id="UP001465755"/>
    </source>
</evidence>
<dbReference type="PANTHER" id="PTHR46819:SF1">
    <property type="entry name" value="EF-HAND CALCIUM-BINDING DOMAIN-CONTAINING PROTEIN 7"/>
    <property type="match status" value="1"/>
</dbReference>
<dbReference type="SUPFAM" id="SSF52540">
    <property type="entry name" value="P-loop containing nucleoside triphosphate hydrolases"/>
    <property type="match status" value="2"/>
</dbReference>
<dbReference type="EC" id="3.6.5.-" evidence="14"/>
<dbReference type="PANTHER" id="PTHR46819">
    <property type="entry name" value="EF-HAND CALCIUM-BINDING DOMAIN-CONTAINING PROTEIN 7"/>
    <property type="match status" value="1"/>
</dbReference>
<evidence type="ECO:0000256" key="5">
    <source>
        <dbReference type="ARBA" id="ARBA00022737"/>
    </source>
</evidence>
<keyword evidence="11 14" id="KW-0496">Mitochondrion</keyword>
<evidence type="ECO:0000256" key="6">
    <source>
        <dbReference type="ARBA" id="ARBA00022741"/>
    </source>
</evidence>
<dbReference type="InterPro" id="IPR052266">
    <property type="entry name" value="Miro-EF-hand_domain"/>
</dbReference>
<dbReference type="InterPro" id="IPR027417">
    <property type="entry name" value="P-loop_NTPase"/>
</dbReference>
<dbReference type="Proteomes" id="UP001465755">
    <property type="component" value="Unassembled WGS sequence"/>
</dbReference>
<comment type="caution">
    <text evidence="16">The sequence shown here is derived from an EMBL/GenBank/DDBJ whole genome shotgun (WGS) entry which is preliminary data.</text>
</comment>
<dbReference type="PRINTS" id="PR00449">
    <property type="entry name" value="RASTRNSFRMNG"/>
</dbReference>
<feature type="domain" description="Miro" evidence="15">
    <location>
        <begin position="2"/>
        <end position="168"/>
    </location>
</feature>
<keyword evidence="17" id="KW-1185">Reference proteome</keyword>
<dbReference type="SUPFAM" id="SSF47473">
    <property type="entry name" value="EF-hand"/>
    <property type="match status" value="1"/>
</dbReference>
<evidence type="ECO:0000256" key="10">
    <source>
        <dbReference type="ARBA" id="ARBA00022989"/>
    </source>
</evidence>
<evidence type="ECO:0000256" key="8">
    <source>
        <dbReference type="ARBA" id="ARBA00022801"/>
    </source>
</evidence>
<dbReference type="PROSITE" id="PS00018">
    <property type="entry name" value="EF_HAND_1"/>
    <property type="match status" value="1"/>
</dbReference>